<proteinExistence type="predicted"/>
<accession>A0ABN9VFU3</accession>
<evidence type="ECO:0000313" key="2">
    <source>
        <dbReference type="EMBL" id="CAK0871040.1"/>
    </source>
</evidence>
<feature type="compositionally biased region" description="Low complexity" evidence="1">
    <location>
        <begin position="86"/>
        <end position="101"/>
    </location>
</feature>
<dbReference type="Proteomes" id="UP001189429">
    <property type="component" value="Unassembled WGS sequence"/>
</dbReference>
<evidence type="ECO:0000313" key="3">
    <source>
        <dbReference type="Proteomes" id="UP001189429"/>
    </source>
</evidence>
<sequence>MAKMRKVAKQEVDMSDLSKFDLLVRQRMSQKPRQGVLGDQSKEDVPCPAFAELARLAEEACLSRRAQEGASCATCPVCAVRFPASTRSSARSSTTPCCSASGRTRVTR</sequence>
<feature type="region of interest" description="Disordered" evidence="1">
    <location>
        <begin position="86"/>
        <end position="108"/>
    </location>
</feature>
<reference evidence="2" key="1">
    <citation type="submission" date="2023-10" db="EMBL/GenBank/DDBJ databases">
        <authorList>
            <person name="Chen Y."/>
            <person name="Shah S."/>
            <person name="Dougan E. K."/>
            <person name="Thang M."/>
            <person name="Chan C."/>
        </authorList>
    </citation>
    <scope>NUCLEOTIDE SEQUENCE [LARGE SCALE GENOMIC DNA]</scope>
</reference>
<protein>
    <submittedName>
        <fullName evidence="2">Uncharacterized protein</fullName>
    </submittedName>
</protein>
<keyword evidence="3" id="KW-1185">Reference proteome</keyword>
<gene>
    <name evidence="2" type="ORF">PCOR1329_LOCUS56996</name>
</gene>
<comment type="caution">
    <text evidence="2">The sequence shown here is derived from an EMBL/GenBank/DDBJ whole genome shotgun (WGS) entry which is preliminary data.</text>
</comment>
<evidence type="ECO:0000256" key="1">
    <source>
        <dbReference type="SAM" id="MobiDB-lite"/>
    </source>
</evidence>
<name>A0ABN9VFU3_9DINO</name>
<organism evidence="2 3">
    <name type="scientific">Prorocentrum cordatum</name>
    <dbReference type="NCBI Taxonomy" id="2364126"/>
    <lineage>
        <taxon>Eukaryota</taxon>
        <taxon>Sar</taxon>
        <taxon>Alveolata</taxon>
        <taxon>Dinophyceae</taxon>
        <taxon>Prorocentrales</taxon>
        <taxon>Prorocentraceae</taxon>
        <taxon>Prorocentrum</taxon>
    </lineage>
</organism>
<dbReference type="EMBL" id="CAUYUJ010017029">
    <property type="protein sequence ID" value="CAK0871040.1"/>
    <property type="molecule type" value="Genomic_DNA"/>
</dbReference>